<proteinExistence type="predicted"/>
<dbReference type="AlphaFoldDB" id="F0R285"/>
<name>F0R285_PHOSB</name>
<gene>
    <name evidence="2" type="ordered locus">Bacsa_0824</name>
</gene>
<dbReference type="Pfam" id="PF12741">
    <property type="entry name" value="SusD-like"/>
    <property type="match status" value="1"/>
</dbReference>
<feature type="signal peptide" evidence="1">
    <location>
        <begin position="1"/>
        <end position="21"/>
    </location>
</feature>
<dbReference type="CDD" id="cd08977">
    <property type="entry name" value="SusD"/>
    <property type="match status" value="1"/>
</dbReference>
<sequence>MRSLLNKFLIVSLAVAGTACTGDYLDINSNPYEPNGDEMQADDYILGSAMNGLASCVVSSDVNTTQFTDCLLGGPAGGYLATTNTGFNNTIENFNATDNWTNVFLKSDRIIPVLYTNLTLVENLATQLGNPVPLAIAKIIKVTSMSRVTDAYGPIPYSKIGADGSVTTPYDAQEMVYDTMFVELSDAVKTLQENPEAALSATADYVYSGDLTKWIKFANSMKLRLAMRLLYADRAKAQQWAEDATNEANGGVIETNADNAQWNYFGATENPLYTATRYNNEGDESGGDTHAAADIICYMNGYEDPRRSVYFVESEFDDMPYVGVRRSIDLTSLGSYNHAYSGARIGRNDPIMWMNAAEVAFLRAEARLNNFNVGGGTAQSYYEDGIRLSFEQWGVSGADTYMSNSTSTPTAYNDPTGTNSFATPLSTITVAWDENATTEVKLERIITQKWIANWLLGNEAWADHRRTGYPRLMPATAAGNKSGGTVNSNVGINRIPYPTDEFVSNKENADAAVGILNGESSQGSGDNYSTHVWWDKKPGRENIYAGSSN</sequence>
<evidence type="ECO:0000313" key="3">
    <source>
        <dbReference type="Proteomes" id="UP000007486"/>
    </source>
</evidence>
<dbReference type="eggNOG" id="COG0521">
    <property type="taxonomic scope" value="Bacteria"/>
</dbReference>
<organism evidence="2 3">
    <name type="scientific">Phocaeicola salanitronis (strain DSM 18170 / JCM 13657 / CCUG 60908 / BL78)</name>
    <name type="common">Bacteroides salanitronis</name>
    <dbReference type="NCBI Taxonomy" id="667015"/>
    <lineage>
        <taxon>Bacteria</taxon>
        <taxon>Pseudomonadati</taxon>
        <taxon>Bacteroidota</taxon>
        <taxon>Bacteroidia</taxon>
        <taxon>Bacteroidales</taxon>
        <taxon>Bacteroidaceae</taxon>
        <taxon>Phocaeicola</taxon>
    </lineage>
</organism>
<protein>
    <recommendedName>
        <fullName evidence="4">SusD/RagB family nutrient-binding outer membrane lipoprotein</fullName>
    </recommendedName>
</protein>
<dbReference type="RefSeq" id="WP_013616869.1">
    <property type="nucleotide sequence ID" value="NC_015164.1"/>
</dbReference>
<accession>F0R285</accession>
<dbReference type="Proteomes" id="UP000007486">
    <property type="component" value="Chromosome"/>
</dbReference>
<dbReference type="InterPro" id="IPR011990">
    <property type="entry name" value="TPR-like_helical_dom_sf"/>
</dbReference>
<keyword evidence="1" id="KW-0732">Signal</keyword>
<dbReference type="STRING" id="667015.Bacsa_0824"/>
<feature type="chain" id="PRO_5003257432" description="SusD/RagB family nutrient-binding outer membrane lipoprotein" evidence="1">
    <location>
        <begin position="22"/>
        <end position="549"/>
    </location>
</feature>
<evidence type="ECO:0000256" key="1">
    <source>
        <dbReference type="SAM" id="SignalP"/>
    </source>
</evidence>
<dbReference type="SUPFAM" id="SSF48452">
    <property type="entry name" value="TPR-like"/>
    <property type="match status" value="1"/>
</dbReference>
<dbReference type="InterPro" id="IPR024302">
    <property type="entry name" value="SusD-like"/>
</dbReference>
<keyword evidence="3" id="KW-1185">Reference proteome</keyword>
<evidence type="ECO:0000313" key="2">
    <source>
        <dbReference type="EMBL" id="ADY35417.1"/>
    </source>
</evidence>
<reference evidence="2 3" key="1">
    <citation type="journal article" date="2011" name="Stand. Genomic Sci.">
        <title>Complete genome sequence of Bacteroides salanitronis type strain (BL78).</title>
        <authorList>
            <person name="Gronow S."/>
            <person name="Held B."/>
            <person name="Lucas S."/>
            <person name="Lapidus A."/>
            <person name="Del Rio T.G."/>
            <person name="Nolan M."/>
            <person name="Tice H."/>
            <person name="Deshpande S."/>
            <person name="Cheng J.F."/>
            <person name="Pitluck S."/>
            <person name="Liolios K."/>
            <person name="Pagani I."/>
            <person name="Ivanova N."/>
            <person name="Mavromatis K."/>
            <person name="Pati A."/>
            <person name="Tapia R."/>
            <person name="Han C."/>
            <person name="Goodwin L."/>
            <person name="Chen A."/>
            <person name="Palaniappan K."/>
            <person name="Land M."/>
            <person name="Hauser L."/>
            <person name="Chang Y.J."/>
            <person name="Jeffries C.D."/>
            <person name="Brambilla E.M."/>
            <person name="Rohde M."/>
            <person name="Goker M."/>
            <person name="Detter J.C."/>
            <person name="Woyke T."/>
            <person name="Bristow J."/>
            <person name="Markowitz V."/>
            <person name="Hugenholtz P."/>
            <person name="Kyrpides N.C."/>
            <person name="Klenk H.P."/>
            <person name="Eisen J.A."/>
        </authorList>
    </citation>
    <scope>NUCLEOTIDE SEQUENCE [LARGE SCALE GENOMIC DNA]</scope>
    <source>
        <strain evidence="2 3">DSM 18170</strain>
    </source>
</reference>
<dbReference type="PROSITE" id="PS51257">
    <property type="entry name" value="PROKAR_LIPOPROTEIN"/>
    <property type="match status" value="1"/>
</dbReference>
<evidence type="ECO:0008006" key="4">
    <source>
        <dbReference type="Google" id="ProtNLM"/>
    </source>
</evidence>
<dbReference type="KEGG" id="bsa:Bacsa_0824"/>
<dbReference type="OrthoDB" id="1387301at2"/>
<dbReference type="HOGENOM" id="CLU_025928_2_0_10"/>
<dbReference type="EMBL" id="CP002530">
    <property type="protein sequence ID" value="ADY35417.1"/>
    <property type="molecule type" value="Genomic_DNA"/>
</dbReference>
<dbReference type="Gene3D" id="1.25.40.390">
    <property type="match status" value="1"/>
</dbReference>